<keyword evidence="4" id="KW-1185">Reference proteome</keyword>
<dbReference type="Proteomes" id="UP001056201">
    <property type="component" value="Chromosome 2"/>
</dbReference>
<evidence type="ECO:0000313" key="4">
    <source>
        <dbReference type="Proteomes" id="UP001056201"/>
    </source>
</evidence>
<evidence type="ECO:0000256" key="1">
    <source>
        <dbReference type="SAM" id="MobiDB-lite"/>
    </source>
</evidence>
<accession>A0ABY4SCM6</accession>
<reference evidence="3" key="1">
    <citation type="submission" date="2022-05" db="EMBL/GenBank/DDBJ databases">
        <title>An RpoN-dependent PEP-CTERM gene is involved in floc formation of an Aquincola tertiaricarbonis strain.</title>
        <authorList>
            <person name="Qiu D."/>
            <person name="Xia M."/>
        </authorList>
    </citation>
    <scope>NUCLEOTIDE SEQUENCE</scope>
    <source>
        <strain evidence="3">RN12</strain>
    </source>
</reference>
<dbReference type="EMBL" id="CP097636">
    <property type="protein sequence ID" value="URI09930.1"/>
    <property type="molecule type" value="Genomic_DNA"/>
</dbReference>
<keyword evidence="2" id="KW-0732">Signal</keyword>
<dbReference type="RefSeq" id="WP_250198141.1">
    <property type="nucleotide sequence ID" value="NZ_CP097636.1"/>
</dbReference>
<evidence type="ECO:0000313" key="3">
    <source>
        <dbReference type="EMBL" id="URI09930.1"/>
    </source>
</evidence>
<feature type="region of interest" description="Disordered" evidence="1">
    <location>
        <begin position="136"/>
        <end position="170"/>
    </location>
</feature>
<protein>
    <recommendedName>
        <fullName evidence="5">N-acetyltransferase YedL</fullName>
    </recommendedName>
</protein>
<sequence length="170" mass="17008">MTALALHALPLARRAAAVAAACLLGVAAHAAQPAPPSAANGTSAASRAEAERAACLNGTSQQDRATCLKEVGAAQEERRRGTLSDGQQGRYDDNARQRCQQLPGDQQADCLKRANGLGEQSGSVAGGGILKETVTVTVGTPQPVQQPAPAASAASAPAAPASDPPAPSVR</sequence>
<evidence type="ECO:0000256" key="2">
    <source>
        <dbReference type="SAM" id="SignalP"/>
    </source>
</evidence>
<organism evidence="3 4">
    <name type="scientific">Aquincola tertiaricarbonis</name>
    <dbReference type="NCBI Taxonomy" id="391953"/>
    <lineage>
        <taxon>Bacteria</taxon>
        <taxon>Pseudomonadati</taxon>
        <taxon>Pseudomonadota</taxon>
        <taxon>Betaproteobacteria</taxon>
        <taxon>Burkholderiales</taxon>
        <taxon>Sphaerotilaceae</taxon>
        <taxon>Aquincola</taxon>
    </lineage>
</organism>
<gene>
    <name evidence="3" type="ORF">MW290_30805</name>
</gene>
<feature type="compositionally biased region" description="Low complexity" evidence="1">
    <location>
        <begin position="136"/>
        <end position="161"/>
    </location>
</feature>
<feature type="signal peptide" evidence="2">
    <location>
        <begin position="1"/>
        <end position="30"/>
    </location>
</feature>
<evidence type="ECO:0008006" key="5">
    <source>
        <dbReference type="Google" id="ProtNLM"/>
    </source>
</evidence>
<name>A0ABY4SCM6_AQUTE</name>
<proteinExistence type="predicted"/>
<feature type="chain" id="PRO_5046604053" description="N-acetyltransferase YedL" evidence="2">
    <location>
        <begin position="31"/>
        <end position="170"/>
    </location>
</feature>
<feature type="region of interest" description="Disordered" evidence="1">
    <location>
        <begin position="71"/>
        <end position="103"/>
    </location>
</feature>